<evidence type="ECO:0000256" key="1">
    <source>
        <dbReference type="ARBA" id="ARBA00004123"/>
    </source>
</evidence>
<comment type="subcellular location">
    <subcellularLocation>
        <location evidence="2">Chromosome</location>
    </subcellularLocation>
    <subcellularLocation>
        <location evidence="1">Nucleus</location>
    </subcellularLocation>
</comment>
<evidence type="ECO:0000256" key="2">
    <source>
        <dbReference type="ARBA" id="ARBA00004286"/>
    </source>
</evidence>
<keyword evidence="7" id="KW-0544">Nucleosome core</keyword>
<feature type="compositionally biased region" description="Low complexity" evidence="8">
    <location>
        <begin position="67"/>
        <end position="76"/>
    </location>
</feature>
<dbReference type="Pfam" id="PF00125">
    <property type="entry name" value="Histone"/>
    <property type="match status" value="1"/>
</dbReference>
<evidence type="ECO:0000256" key="5">
    <source>
        <dbReference type="ARBA" id="ARBA00023125"/>
    </source>
</evidence>
<dbReference type="Gene3D" id="1.10.20.10">
    <property type="entry name" value="Histone, subunit A"/>
    <property type="match status" value="1"/>
</dbReference>
<name>A0AAN5I789_9BILA</name>
<feature type="compositionally biased region" description="Low complexity" evidence="8">
    <location>
        <begin position="17"/>
        <end position="32"/>
    </location>
</feature>
<evidence type="ECO:0000256" key="8">
    <source>
        <dbReference type="SAM" id="MobiDB-lite"/>
    </source>
</evidence>
<dbReference type="AlphaFoldDB" id="A0AAN5I789"/>
<dbReference type="Proteomes" id="UP001328107">
    <property type="component" value="Unassembled WGS sequence"/>
</dbReference>
<protein>
    <recommendedName>
        <fullName evidence="9">Core Histone H2A/H2B/H3 domain-containing protein</fullName>
    </recommendedName>
</protein>
<feature type="domain" description="Core Histone H2A/H2B/H3" evidence="9">
    <location>
        <begin position="124"/>
        <end position="213"/>
    </location>
</feature>
<dbReference type="GO" id="GO:0046982">
    <property type="term" value="F:protein heterodimerization activity"/>
    <property type="evidence" value="ECO:0007669"/>
    <property type="project" value="InterPro"/>
</dbReference>
<dbReference type="InterPro" id="IPR007125">
    <property type="entry name" value="H2A/H2B/H3"/>
</dbReference>
<keyword evidence="5" id="KW-0238">DNA-binding</keyword>
<dbReference type="GO" id="GO:0003677">
    <property type="term" value="F:DNA binding"/>
    <property type="evidence" value="ECO:0007669"/>
    <property type="project" value="UniProtKB-KW"/>
</dbReference>
<feature type="non-terminal residue" evidence="10">
    <location>
        <position position="1"/>
    </location>
</feature>
<evidence type="ECO:0000313" key="11">
    <source>
        <dbReference type="Proteomes" id="UP001328107"/>
    </source>
</evidence>
<dbReference type="InterPro" id="IPR009072">
    <property type="entry name" value="Histone-fold"/>
</dbReference>
<comment type="similarity">
    <text evidence="3">Belongs to the histone H3 family.</text>
</comment>
<gene>
    <name evidence="10" type="ORF">PMAYCL1PPCAC_23236</name>
</gene>
<keyword evidence="4" id="KW-0158">Chromosome</keyword>
<feature type="region of interest" description="Disordered" evidence="8">
    <location>
        <begin position="1"/>
        <end position="83"/>
    </location>
</feature>
<dbReference type="PANTHER" id="PTHR11426">
    <property type="entry name" value="HISTONE H3"/>
    <property type="match status" value="1"/>
</dbReference>
<dbReference type="FunFam" id="1.10.20.10:FF:000085">
    <property type="entry name" value="Histone H3.2"/>
    <property type="match status" value="1"/>
</dbReference>
<dbReference type="InterPro" id="IPR000164">
    <property type="entry name" value="Histone_H3/CENP-A"/>
</dbReference>
<dbReference type="SMART" id="SM00428">
    <property type="entry name" value="H3"/>
    <property type="match status" value="1"/>
</dbReference>
<evidence type="ECO:0000256" key="7">
    <source>
        <dbReference type="ARBA" id="ARBA00023269"/>
    </source>
</evidence>
<evidence type="ECO:0000256" key="6">
    <source>
        <dbReference type="ARBA" id="ARBA00023242"/>
    </source>
</evidence>
<sequence length="216" mass="23891">LQMARLKTPPRHRKPLTTRNPNTPNTPNTPTRYRFDSPVVSLPHSSPAGSEVGTDEDPLEQSHHNHSASSVVSGGVPRQGHHNTPIARQAAQNLHAAAQRAKKAGGKGKGPKVYQRIYRPPAKPGTKVLKEIRRLQKTGDLLIPKAPFFRLVREIAHQMKPGMDLRFQAAAVAALQEGAEAFLVELFEAALLCAYHDNRVTVMPRDIQLVRRIRGE</sequence>
<evidence type="ECO:0000256" key="3">
    <source>
        <dbReference type="ARBA" id="ARBA00010343"/>
    </source>
</evidence>
<dbReference type="GO" id="GO:0000786">
    <property type="term" value="C:nucleosome"/>
    <property type="evidence" value="ECO:0007669"/>
    <property type="project" value="UniProtKB-KW"/>
</dbReference>
<evidence type="ECO:0000313" key="10">
    <source>
        <dbReference type="EMBL" id="GMR53041.1"/>
    </source>
</evidence>
<dbReference type="GO" id="GO:0005634">
    <property type="term" value="C:nucleus"/>
    <property type="evidence" value="ECO:0007669"/>
    <property type="project" value="UniProtKB-SubCell"/>
</dbReference>
<evidence type="ECO:0000256" key="4">
    <source>
        <dbReference type="ARBA" id="ARBA00022454"/>
    </source>
</evidence>
<proteinExistence type="inferred from homology"/>
<dbReference type="PROSITE" id="PS00959">
    <property type="entry name" value="HISTONE_H3_2"/>
    <property type="match status" value="1"/>
</dbReference>
<dbReference type="SUPFAM" id="SSF47113">
    <property type="entry name" value="Histone-fold"/>
    <property type="match status" value="1"/>
</dbReference>
<keyword evidence="6" id="KW-0539">Nucleus</keyword>
<dbReference type="PRINTS" id="PR00622">
    <property type="entry name" value="HISTONEH3"/>
</dbReference>
<accession>A0AAN5I789</accession>
<dbReference type="GO" id="GO:0030527">
    <property type="term" value="F:structural constituent of chromatin"/>
    <property type="evidence" value="ECO:0007669"/>
    <property type="project" value="InterPro"/>
</dbReference>
<comment type="caution">
    <text evidence="10">The sequence shown here is derived from an EMBL/GenBank/DDBJ whole genome shotgun (WGS) entry which is preliminary data.</text>
</comment>
<keyword evidence="11" id="KW-1185">Reference proteome</keyword>
<dbReference type="EMBL" id="BTRK01000005">
    <property type="protein sequence ID" value="GMR53041.1"/>
    <property type="molecule type" value="Genomic_DNA"/>
</dbReference>
<organism evidence="10 11">
    <name type="scientific">Pristionchus mayeri</name>
    <dbReference type="NCBI Taxonomy" id="1317129"/>
    <lineage>
        <taxon>Eukaryota</taxon>
        <taxon>Metazoa</taxon>
        <taxon>Ecdysozoa</taxon>
        <taxon>Nematoda</taxon>
        <taxon>Chromadorea</taxon>
        <taxon>Rhabditida</taxon>
        <taxon>Rhabditina</taxon>
        <taxon>Diplogasteromorpha</taxon>
        <taxon>Diplogasteroidea</taxon>
        <taxon>Neodiplogasteridae</taxon>
        <taxon>Pristionchus</taxon>
    </lineage>
</organism>
<reference evidence="11" key="1">
    <citation type="submission" date="2022-10" db="EMBL/GenBank/DDBJ databases">
        <title>Genome assembly of Pristionchus species.</title>
        <authorList>
            <person name="Yoshida K."/>
            <person name="Sommer R.J."/>
        </authorList>
    </citation>
    <scope>NUCLEOTIDE SEQUENCE [LARGE SCALE GENOMIC DNA]</scope>
    <source>
        <strain evidence="11">RS5460</strain>
    </source>
</reference>
<dbReference type="CDD" id="cd22911">
    <property type="entry name" value="HFD_H3"/>
    <property type="match status" value="1"/>
</dbReference>
<evidence type="ECO:0000259" key="9">
    <source>
        <dbReference type="Pfam" id="PF00125"/>
    </source>
</evidence>